<keyword evidence="2" id="KW-1185">Reference proteome</keyword>
<evidence type="ECO:0000313" key="1">
    <source>
        <dbReference type="EMBL" id="KAF9678100.1"/>
    </source>
</evidence>
<sequence length="109" mass="12569">MCVIFNYAASWRKFLMAIKEVMRDQMHMLQLCFVNDIVSIVRRSTSKENFSSQGCSVNENLWSCMEMGSGCNEHVIFMIERKLWIFRLGAPSISIDLLFHTREEAGGVP</sequence>
<protein>
    <submittedName>
        <fullName evidence="1">Uncharacterized protein</fullName>
    </submittedName>
</protein>
<accession>A0A835K0T6</accession>
<evidence type="ECO:0000313" key="2">
    <source>
        <dbReference type="Proteomes" id="UP000657918"/>
    </source>
</evidence>
<dbReference type="Proteomes" id="UP000657918">
    <property type="component" value="Chromosome 8"/>
</dbReference>
<proteinExistence type="predicted"/>
<comment type="caution">
    <text evidence="1">The sequence shown here is derived from an EMBL/GenBank/DDBJ whole genome shotgun (WGS) entry which is preliminary data.</text>
</comment>
<organism evidence="1 2">
    <name type="scientific">Salix dunnii</name>
    <dbReference type="NCBI Taxonomy" id="1413687"/>
    <lineage>
        <taxon>Eukaryota</taxon>
        <taxon>Viridiplantae</taxon>
        <taxon>Streptophyta</taxon>
        <taxon>Embryophyta</taxon>
        <taxon>Tracheophyta</taxon>
        <taxon>Spermatophyta</taxon>
        <taxon>Magnoliopsida</taxon>
        <taxon>eudicotyledons</taxon>
        <taxon>Gunneridae</taxon>
        <taxon>Pentapetalae</taxon>
        <taxon>rosids</taxon>
        <taxon>fabids</taxon>
        <taxon>Malpighiales</taxon>
        <taxon>Salicaceae</taxon>
        <taxon>Saliceae</taxon>
        <taxon>Salix</taxon>
    </lineage>
</organism>
<gene>
    <name evidence="1" type="ORF">SADUNF_Sadunf08G0176700</name>
</gene>
<dbReference type="AlphaFoldDB" id="A0A835K0T6"/>
<name>A0A835K0T6_9ROSI</name>
<reference evidence="1 2" key="1">
    <citation type="submission" date="2020-10" db="EMBL/GenBank/DDBJ databases">
        <title>Plant Genome Project.</title>
        <authorList>
            <person name="Zhang R.-G."/>
        </authorList>
    </citation>
    <scope>NUCLEOTIDE SEQUENCE [LARGE SCALE GENOMIC DNA]</scope>
    <source>
        <strain evidence="1">FAFU-HL-1</strain>
        <tissue evidence="1">Leaf</tissue>
    </source>
</reference>
<dbReference type="EMBL" id="JADGMS010000008">
    <property type="protein sequence ID" value="KAF9678100.1"/>
    <property type="molecule type" value="Genomic_DNA"/>
</dbReference>